<proteinExistence type="inferred from homology"/>
<evidence type="ECO:0000256" key="5">
    <source>
        <dbReference type="ARBA" id="ARBA00023136"/>
    </source>
</evidence>
<dbReference type="PANTHER" id="PTHR34478:SF1">
    <property type="entry name" value="PROTEIN LEMA"/>
    <property type="match status" value="1"/>
</dbReference>
<evidence type="ECO:0000256" key="3">
    <source>
        <dbReference type="ARBA" id="ARBA00022692"/>
    </source>
</evidence>
<keyword evidence="5" id="KW-0472">Membrane</keyword>
<keyword evidence="4" id="KW-1133">Transmembrane helix</keyword>
<name>A0A6J6UR49_9ZZZZ</name>
<dbReference type="PANTHER" id="PTHR34478">
    <property type="entry name" value="PROTEIN LEMA"/>
    <property type="match status" value="1"/>
</dbReference>
<dbReference type="GO" id="GO:0016020">
    <property type="term" value="C:membrane"/>
    <property type="evidence" value="ECO:0007669"/>
    <property type="project" value="UniProtKB-SubCell"/>
</dbReference>
<evidence type="ECO:0000256" key="2">
    <source>
        <dbReference type="ARBA" id="ARBA00008854"/>
    </source>
</evidence>
<sequence>MTALIIAAGVIGSVVVAFVVSYNRFVDERQTITNSWSNLDTELHRRYDLIPNLVDAVRGCAAHERATFDATMRARAGALTAKSSPADRSGIENQLVAGLRRLLAISEAYPDLRTSGHFLDLRRQLVTTESRIQAARRAFNGNVRAYNRRVESIPSNLVATTMRLPPAEYFEVDTLVRSTVAAVAHF</sequence>
<evidence type="ECO:0000256" key="4">
    <source>
        <dbReference type="ARBA" id="ARBA00022989"/>
    </source>
</evidence>
<dbReference type="InterPro" id="IPR023353">
    <property type="entry name" value="LemA-like_dom_sf"/>
</dbReference>
<dbReference type="Gene3D" id="1.20.1440.20">
    <property type="entry name" value="LemA-like domain"/>
    <property type="match status" value="1"/>
</dbReference>
<keyword evidence="3" id="KW-0812">Transmembrane</keyword>
<comment type="subcellular location">
    <subcellularLocation>
        <location evidence="1">Membrane</location>
        <topology evidence="1">Single-pass membrane protein</topology>
    </subcellularLocation>
</comment>
<dbReference type="AlphaFoldDB" id="A0A6J6UR49"/>
<gene>
    <name evidence="6" type="ORF">UFOPK2754_02488</name>
</gene>
<evidence type="ECO:0000256" key="1">
    <source>
        <dbReference type="ARBA" id="ARBA00004167"/>
    </source>
</evidence>
<organism evidence="6">
    <name type="scientific">freshwater metagenome</name>
    <dbReference type="NCBI Taxonomy" id="449393"/>
    <lineage>
        <taxon>unclassified sequences</taxon>
        <taxon>metagenomes</taxon>
        <taxon>ecological metagenomes</taxon>
    </lineage>
</organism>
<dbReference type="EMBL" id="CAEZYR010000113">
    <property type="protein sequence ID" value="CAB4762230.1"/>
    <property type="molecule type" value="Genomic_DNA"/>
</dbReference>
<dbReference type="InterPro" id="IPR007156">
    <property type="entry name" value="MamQ_LemA"/>
</dbReference>
<reference evidence="6" key="1">
    <citation type="submission" date="2020-05" db="EMBL/GenBank/DDBJ databases">
        <authorList>
            <person name="Chiriac C."/>
            <person name="Salcher M."/>
            <person name="Ghai R."/>
            <person name="Kavagutti S V."/>
        </authorList>
    </citation>
    <scope>NUCLEOTIDE SEQUENCE</scope>
</reference>
<evidence type="ECO:0000313" key="6">
    <source>
        <dbReference type="EMBL" id="CAB4762230.1"/>
    </source>
</evidence>
<dbReference type="Pfam" id="PF04011">
    <property type="entry name" value="LemA"/>
    <property type="match status" value="1"/>
</dbReference>
<comment type="similarity">
    <text evidence="2">Belongs to the LemA family.</text>
</comment>
<protein>
    <submittedName>
        <fullName evidence="6">Unannotated protein</fullName>
    </submittedName>
</protein>
<dbReference type="SUPFAM" id="SSF140478">
    <property type="entry name" value="LemA-like"/>
    <property type="match status" value="1"/>
</dbReference>
<accession>A0A6J6UR49</accession>